<feature type="transmembrane region" description="Helical" evidence="1">
    <location>
        <begin position="216"/>
        <end position="239"/>
    </location>
</feature>
<dbReference type="Proteomes" id="UP000313359">
    <property type="component" value="Unassembled WGS sequence"/>
</dbReference>
<protein>
    <submittedName>
        <fullName evidence="2">Uncharacterized protein</fullName>
    </submittedName>
</protein>
<feature type="transmembrane region" description="Helical" evidence="1">
    <location>
        <begin position="162"/>
        <end position="195"/>
    </location>
</feature>
<dbReference type="AlphaFoldDB" id="A0A5C2RSG1"/>
<organism evidence="2 3">
    <name type="scientific">Lentinus tigrinus ALCF2SS1-6</name>
    <dbReference type="NCBI Taxonomy" id="1328759"/>
    <lineage>
        <taxon>Eukaryota</taxon>
        <taxon>Fungi</taxon>
        <taxon>Dikarya</taxon>
        <taxon>Basidiomycota</taxon>
        <taxon>Agaricomycotina</taxon>
        <taxon>Agaricomycetes</taxon>
        <taxon>Polyporales</taxon>
        <taxon>Polyporaceae</taxon>
        <taxon>Lentinus</taxon>
    </lineage>
</organism>
<gene>
    <name evidence="2" type="ORF">L227DRAFT_481398</name>
</gene>
<feature type="non-terminal residue" evidence="2">
    <location>
        <position position="299"/>
    </location>
</feature>
<sequence>MADPNAIFQNSYYIGNTFAAILYGIELALYFTSVWFILHGRERKHRGRSNKIFLFLGTGLLSMITIWFITEEFFGEQMWVVNENYPGGTGQYLADHVSVWYETMGTAASVVLNLMSDAFLIYRTYIVWNDWRVAVFPCILYCCSAVLGILTCYYSGIPNSDFFLGLAANIALSYYSIVIGLNFSCTVLICARILWVSNRLQQTLGHATARTYTSAAALIIESMLPYTLFGIAYVATLGVNHPTSIFFLSMYIMFTCISPQLIMLRVLLGRGWTKEAAMNTTMAFRSTLVPTGNGSQMTN</sequence>
<keyword evidence="1" id="KW-1133">Transmembrane helix</keyword>
<dbReference type="EMBL" id="ML122304">
    <property type="protein sequence ID" value="RPD54582.1"/>
    <property type="molecule type" value="Genomic_DNA"/>
</dbReference>
<feature type="transmembrane region" description="Helical" evidence="1">
    <location>
        <begin position="245"/>
        <end position="268"/>
    </location>
</feature>
<feature type="transmembrane region" description="Helical" evidence="1">
    <location>
        <begin position="134"/>
        <end position="156"/>
    </location>
</feature>
<keyword evidence="1" id="KW-0472">Membrane</keyword>
<dbReference type="OrthoDB" id="2796825at2759"/>
<accession>A0A5C2RSG1</accession>
<evidence type="ECO:0000313" key="2">
    <source>
        <dbReference type="EMBL" id="RPD54582.1"/>
    </source>
</evidence>
<evidence type="ECO:0000313" key="3">
    <source>
        <dbReference type="Proteomes" id="UP000313359"/>
    </source>
</evidence>
<feature type="transmembrane region" description="Helical" evidence="1">
    <location>
        <begin position="99"/>
        <end position="122"/>
    </location>
</feature>
<reference evidence="2" key="1">
    <citation type="journal article" date="2018" name="Genome Biol. Evol.">
        <title>Genomics and development of Lentinus tigrinus, a white-rot wood-decaying mushroom with dimorphic fruiting bodies.</title>
        <authorList>
            <person name="Wu B."/>
            <person name="Xu Z."/>
            <person name="Knudson A."/>
            <person name="Carlson A."/>
            <person name="Chen N."/>
            <person name="Kovaka S."/>
            <person name="LaButti K."/>
            <person name="Lipzen A."/>
            <person name="Pennachio C."/>
            <person name="Riley R."/>
            <person name="Schakwitz W."/>
            <person name="Umezawa K."/>
            <person name="Ohm R.A."/>
            <person name="Grigoriev I.V."/>
            <person name="Nagy L.G."/>
            <person name="Gibbons J."/>
            <person name="Hibbett D."/>
        </authorList>
    </citation>
    <scope>NUCLEOTIDE SEQUENCE [LARGE SCALE GENOMIC DNA]</scope>
    <source>
        <strain evidence="2">ALCF2SS1-6</strain>
    </source>
</reference>
<proteinExistence type="predicted"/>
<feature type="transmembrane region" description="Helical" evidence="1">
    <location>
        <begin position="52"/>
        <end position="70"/>
    </location>
</feature>
<evidence type="ECO:0000256" key="1">
    <source>
        <dbReference type="SAM" id="Phobius"/>
    </source>
</evidence>
<keyword evidence="1" id="KW-0812">Transmembrane</keyword>
<keyword evidence="3" id="KW-1185">Reference proteome</keyword>
<name>A0A5C2RSG1_9APHY</name>
<feature type="transmembrane region" description="Helical" evidence="1">
    <location>
        <begin position="20"/>
        <end position="40"/>
    </location>
</feature>